<evidence type="ECO:0000313" key="14">
    <source>
        <dbReference type="EMBL" id="CAG2193556.1"/>
    </source>
</evidence>
<evidence type="ECO:0000256" key="9">
    <source>
        <dbReference type="ARBA" id="ARBA00030110"/>
    </source>
</evidence>
<keyword evidence="5 11" id="KW-0863">Zinc-finger</keyword>
<dbReference type="GO" id="GO:0012505">
    <property type="term" value="C:endomembrane system"/>
    <property type="evidence" value="ECO:0007669"/>
    <property type="project" value="UniProtKB-SubCell"/>
</dbReference>
<dbReference type="OrthoDB" id="9049620at2759"/>
<evidence type="ECO:0000256" key="5">
    <source>
        <dbReference type="ARBA" id="ARBA00022771"/>
    </source>
</evidence>
<accession>A0A8S3QDP5</accession>
<dbReference type="InterPro" id="IPR018957">
    <property type="entry name" value="Znf_C3HC4_RING-type"/>
</dbReference>
<sequence>MPMTGSATCPICLNNAEYGVETNCGHCFCGICIVTYWQHGSRWLGAIACPVCRQQVTLLLVNFTPEENNNETEEKRNVSTRVNEYNRRFSGAPRPLMDYIRDLPTLLRHTYNEFFTVGGLIWMFRLRVIVCFLAALLYFISPLDIIPEAVFGVLGFLDDFFIILLLAIYVTLIYRQFVQNRAAGVN</sequence>
<dbReference type="GO" id="GO:0008270">
    <property type="term" value="F:zinc ion binding"/>
    <property type="evidence" value="ECO:0007669"/>
    <property type="project" value="UniProtKB-KW"/>
</dbReference>
<dbReference type="InterPro" id="IPR010652">
    <property type="entry name" value="DUF1232"/>
</dbReference>
<reference evidence="14" key="1">
    <citation type="submission" date="2021-03" db="EMBL/GenBank/DDBJ databases">
        <authorList>
            <person name="Bekaert M."/>
        </authorList>
    </citation>
    <scope>NUCLEOTIDE SEQUENCE</scope>
</reference>
<dbReference type="PROSITE" id="PS00518">
    <property type="entry name" value="ZF_RING_1"/>
    <property type="match status" value="1"/>
</dbReference>
<evidence type="ECO:0000256" key="4">
    <source>
        <dbReference type="ARBA" id="ARBA00022723"/>
    </source>
</evidence>
<keyword evidence="8 12" id="KW-0472">Membrane</keyword>
<dbReference type="InterPro" id="IPR017907">
    <property type="entry name" value="Znf_RING_CS"/>
</dbReference>
<dbReference type="Pfam" id="PF06803">
    <property type="entry name" value="DUF1232"/>
    <property type="match status" value="1"/>
</dbReference>
<dbReference type="PANTHER" id="PTHR22894">
    <property type="entry name" value="RING-TYPE DOMAIN-CONTAINING PROTEIN"/>
    <property type="match status" value="1"/>
</dbReference>
<evidence type="ECO:0000256" key="10">
    <source>
        <dbReference type="ARBA" id="ARBA00031107"/>
    </source>
</evidence>
<evidence type="ECO:0000256" key="11">
    <source>
        <dbReference type="PROSITE-ProRule" id="PRU00175"/>
    </source>
</evidence>
<evidence type="ECO:0000256" key="12">
    <source>
        <dbReference type="SAM" id="Phobius"/>
    </source>
</evidence>
<keyword evidence="7 12" id="KW-1133">Transmembrane helix</keyword>
<keyword evidence="15" id="KW-1185">Reference proteome</keyword>
<gene>
    <name evidence="14" type="ORF">MEDL_8670</name>
</gene>
<feature type="transmembrane region" description="Helical" evidence="12">
    <location>
        <begin position="152"/>
        <end position="174"/>
    </location>
</feature>
<dbReference type="GO" id="GO:0061630">
    <property type="term" value="F:ubiquitin protein ligase activity"/>
    <property type="evidence" value="ECO:0007669"/>
    <property type="project" value="InterPro"/>
</dbReference>
<feature type="transmembrane region" description="Helical" evidence="12">
    <location>
        <begin position="114"/>
        <end position="140"/>
    </location>
</feature>
<proteinExistence type="predicted"/>
<dbReference type="Proteomes" id="UP000683360">
    <property type="component" value="Unassembled WGS sequence"/>
</dbReference>
<dbReference type="AlphaFoldDB" id="A0A8S3QDP5"/>
<dbReference type="InterPro" id="IPR038896">
    <property type="entry name" value="RNF170"/>
</dbReference>
<keyword evidence="3 12" id="KW-0812">Transmembrane</keyword>
<name>A0A8S3QDP5_MYTED</name>
<dbReference type="InterPro" id="IPR001841">
    <property type="entry name" value="Znf_RING"/>
</dbReference>
<evidence type="ECO:0000256" key="1">
    <source>
        <dbReference type="ARBA" id="ARBA00004127"/>
    </source>
</evidence>
<evidence type="ECO:0000256" key="6">
    <source>
        <dbReference type="ARBA" id="ARBA00022833"/>
    </source>
</evidence>
<comment type="subcellular location">
    <subcellularLocation>
        <location evidence="1">Endomembrane system</location>
        <topology evidence="1">Multi-pass membrane protein</topology>
    </subcellularLocation>
</comment>
<dbReference type="InterPro" id="IPR013083">
    <property type="entry name" value="Znf_RING/FYVE/PHD"/>
</dbReference>
<dbReference type="PANTHER" id="PTHR22894:SF5">
    <property type="entry name" value="RING-TYPE DOMAIN-CONTAINING PROTEIN"/>
    <property type="match status" value="1"/>
</dbReference>
<protein>
    <recommendedName>
        <fullName evidence="2">E3 ubiquitin-protein ligase RNF170</fullName>
    </recommendedName>
    <alternativeName>
        <fullName evidence="10">RING finger protein 170</fullName>
    </alternativeName>
    <alternativeName>
        <fullName evidence="9">RING-type E3 ubiquitin transferase RNF170</fullName>
    </alternativeName>
</protein>
<evidence type="ECO:0000256" key="3">
    <source>
        <dbReference type="ARBA" id="ARBA00022692"/>
    </source>
</evidence>
<dbReference type="EMBL" id="CAJPWZ010000460">
    <property type="protein sequence ID" value="CAG2193556.1"/>
    <property type="molecule type" value="Genomic_DNA"/>
</dbReference>
<evidence type="ECO:0000256" key="7">
    <source>
        <dbReference type="ARBA" id="ARBA00022989"/>
    </source>
</evidence>
<dbReference type="SMART" id="SM00184">
    <property type="entry name" value="RING"/>
    <property type="match status" value="1"/>
</dbReference>
<keyword evidence="6" id="KW-0862">Zinc</keyword>
<keyword evidence="14" id="KW-0808">Transferase</keyword>
<evidence type="ECO:0000256" key="8">
    <source>
        <dbReference type="ARBA" id="ARBA00023136"/>
    </source>
</evidence>
<dbReference type="SUPFAM" id="SSF57850">
    <property type="entry name" value="RING/U-box"/>
    <property type="match status" value="1"/>
</dbReference>
<comment type="caution">
    <text evidence="14">The sequence shown here is derived from an EMBL/GenBank/DDBJ whole genome shotgun (WGS) entry which is preliminary data.</text>
</comment>
<evidence type="ECO:0000259" key="13">
    <source>
        <dbReference type="PROSITE" id="PS50089"/>
    </source>
</evidence>
<dbReference type="CDD" id="cd16553">
    <property type="entry name" value="RING-HC_RNF170"/>
    <property type="match status" value="1"/>
</dbReference>
<evidence type="ECO:0000313" key="15">
    <source>
        <dbReference type="Proteomes" id="UP000683360"/>
    </source>
</evidence>
<feature type="domain" description="RING-type" evidence="13">
    <location>
        <begin position="9"/>
        <end position="53"/>
    </location>
</feature>
<dbReference type="Gene3D" id="3.30.40.10">
    <property type="entry name" value="Zinc/RING finger domain, C3HC4 (zinc finger)"/>
    <property type="match status" value="1"/>
</dbReference>
<keyword evidence="4" id="KW-0479">Metal-binding</keyword>
<dbReference type="Pfam" id="PF00097">
    <property type="entry name" value="zf-C3HC4"/>
    <property type="match status" value="1"/>
</dbReference>
<evidence type="ECO:0000256" key="2">
    <source>
        <dbReference type="ARBA" id="ARBA00014068"/>
    </source>
</evidence>
<dbReference type="PROSITE" id="PS50089">
    <property type="entry name" value="ZF_RING_2"/>
    <property type="match status" value="1"/>
</dbReference>
<organism evidence="14 15">
    <name type="scientific">Mytilus edulis</name>
    <name type="common">Blue mussel</name>
    <dbReference type="NCBI Taxonomy" id="6550"/>
    <lineage>
        <taxon>Eukaryota</taxon>
        <taxon>Metazoa</taxon>
        <taxon>Spiralia</taxon>
        <taxon>Lophotrochozoa</taxon>
        <taxon>Mollusca</taxon>
        <taxon>Bivalvia</taxon>
        <taxon>Autobranchia</taxon>
        <taxon>Pteriomorphia</taxon>
        <taxon>Mytilida</taxon>
        <taxon>Mytiloidea</taxon>
        <taxon>Mytilidae</taxon>
        <taxon>Mytilinae</taxon>
        <taxon>Mytilus</taxon>
    </lineage>
</organism>
<keyword evidence="14" id="KW-0012">Acyltransferase</keyword>